<dbReference type="AlphaFoldDB" id="A0A7K1FRH0"/>
<gene>
    <name evidence="1" type="ORF">GIS00_22620</name>
</gene>
<protein>
    <submittedName>
        <fullName evidence="1">Uncharacterized protein</fullName>
    </submittedName>
</protein>
<organism evidence="1 2">
    <name type="scientific">Nakamurella alba</name>
    <dbReference type="NCBI Taxonomy" id="2665158"/>
    <lineage>
        <taxon>Bacteria</taxon>
        <taxon>Bacillati</taxon>
        <taxon>Actinomycetota</taxon>
        <taxon>Actinomycetes</taxon>
        <taxon>Nakamurellales</taxon>
        <taxon>Nakamurellaceae</taxon>
        <taxon>Nakamurella</taxon>
    </lineage>
</organism>
<comment type="caution">
    <text evidence="1">The sequence shown here is derived from an EMBL/GenBank/DDBJ whole genome shotgun (WGS) entry which is preliminary data.</text>
</comment>
<dbReference type="RefSeq" id="WP_154770730.1">
    <property type="nucleotide sequence ID" value="NZ_WLYK01000011.1"/>
</dbReference>
<proteinExistence type="predicted"/>
<keyword evidence="2" id="KW-1185">Reference proteome</keyword>
<dbReference type="EMBL" id="WLYK01000011">
    <property type="protein sequence ID" value="MTD16735.1"/>
    <property type="molecule type" value="Genomic_DNA"/>
</dbReference>
<dbReference type="Proteomes" id="UP000460221">
    <property type="component" value="Unassembled WGS sequence"/>
</dbReference>
<evidence type="ECO:0000313" key="1">
    <source>
        <dbReference type="EMBL" id="MTD16735.1"/>
    </source>
</evidence>
<accession>A0A7K1FRH0</accession>
<sequence>MDVEFVGGDGRTYTDTNNFYWSNNIYAVGGLYKGASATFATIVEVPAGAIAGGKWRADDTSVYGSYTTAWWALS</sequence>
<evidence type="ECO:0000313" key="2">
    <source>
        <dbReference type="Proteomes" id="UP000460221"/>
    </source>
</evidence>
<name>A0A7K1FRH0_9ACTN</name>
<reference evidence="1 2" key="1">
    <citation type="submission" date="2019-11" db="EMBL/GenBank/DDBJ databases">
        <authorList>
            <person name="Jiang L.-Q."/>
        </authorList>
    </citation>
    <scope>NUCLEOTIDE SEQUENCE [LARGE SCALE GENOMIC DNA]</scope>
    <source>
        <strain evidence="1 2">YIM 132087</strain>
    </source>
</reference>